<sequence>MNKKLLIALGTVGVIVIAGVASAGIVAYNSCGYDAKTGNYLYDGNKVAAYGTMDSAMECALQGLLPTIVANRLGMWGDAETKEEAEQILLMDGIKKIENEKKK</sequence>
<evidence type="ECO:0000313" key="1">
    <source>
        <dbReference type="EMBL" id="SVD45647.1"/>
    </source>
</evidence>
<reference evidence="1" key="1">
    <citation type="submission" date="2018-05" db="EMBL/GenBank/DDBJ databases">
        <authorList>
            <person name="Lanie J.A."/>
            <person name="Ng W.-L."/>
            <person name="Kazmierczak K.M."/>
            <person name="Andrzejewski T.M."/>
            <person name="Davidsen T.M."/>
            <person name="Wayne K.J."/>
            <person name="Tettelin H."/>
            <person name="Glass J.I."/>
            <person name="Rusch D."/>
            <person name="Podicherti R."/>
            <person name="Tsui H.-C.T."/>
            <person name="Winkler M.E."/>
        </authorList>
    </citation>
    <scope>NUCLEOTIDE SEQUENCE</scope>
</reference>
<dbReference type="AlphaFoldDB" id="A0A382VGP2"/>
<proteinExistence type="predicted"/>
<accession>A0A382VGP2</accession>
<name>A0A382VGP2_9ZZZZ</name>
<protein>
    <submittedName>
        <fullName evidence="1">Uncharacterized protein</fullName>
    </submittedName>
</protein>
<dbReference type="EMBL" id="UINC01151817">
    <property type="protein sequence ID" value="SVD45647.1"/>
    <property type="molecule type" value="Genomic_DNA"/>
</dbReference>
<gene>
    <name evidence="1" type="ORF">METZ01_LOCUS398501</name>
</gene>
<organism evidence="1">
    <name type="scientific">marine metagenome</name>
    <dbReference type="NCBI Taxonomy" id="408172"/>
    <lineage>
        <taxon>unclassified sequences</taxon>
        <taxon>metagenomes</taxon>
        <taxon>ecological metagenomes</taxon>
    </lineage>
</organism>